<evidence type="ECO:0000313" key="4">
    <source>
        <dbReference type="Proteomes" id="UP000271087"/>
    </source>
</evidence>
<keyword evidence="1" id="KW-0233">DNA recombination</keyword>
<comment type="similarity">
    <text evidence="1">Belongs to the helicase family.</text>
</comment>
<dbReference type="GO" id="GO:0006310">
    <property type="term" value="P:DNA recombination"/>
    <property type="evidence" value="ECO:0007669"/>
    <property type="project" value="UniProtKB-KW"/>
</dbReference>
<name>A0A3P7NA54_ONCOC</name>
<proteinExistence type="inferred from homology"/>
<keyword evidence="1" id="KW-0547">Nucleotide-binding</keyword>
<keyword evidence="1" id="KW-0347">Helicase</keyword>
<dbReference type="OrthoDB" id="10056572at2759"/>
<dbReference type="GO" id="GO:0006281">
    <property type="term" value="P:DNA repair"/>
    <property type="evidence" value="ECO:0007669"/>
    <property type="project" value="UniProtKB-KW"/>
</dbReference>
<feature type="domain" description="DNA helicase Pif1-like DEAD-box helicase" evidence="2">
    <location>
        <begin position="24"/>
        <end position="80"/>
    </location>
</feature>
<comment type="catalytic activity">
    <reaction evidence="1">
        <text>ATP + H2O = ADP + phosphate + H(+)</text>
        <dbReference type="Rhea" id="RHEA:13065"/>
        <dbReference type="ChEBI" id="CHEBI:15377"/>
        <dbReference type="ChEBI" id="CHEBI:15378"/>
        <dbReference type="ChEBI" id="CHEBI:30616"/>
        <dbReference type="ChEBI" id="CHEBI:43474"/>
        <dbReference type="ChEBI" id="CHEBI:456216"/>
        <dbReference type="EC" id="5.6.2.3"/>
    </reaction>
</comment>
<keyword evidence="1" id="KW-0234">DNA repair</keyword>
<evidence type="ECO:0000256" key="1">
    <source>
        <dbReference type="RuleBase" id="RU363044"/>
    </source>
</evidence>
<organism evidence="3 4">
    <name type="scientific">Onchocerca ochengi</name>
    <name type="common">Filarial nematode worm</name>
    <dbReference type="NCBI Taxonomy" id="42157"/>
    <lineage>
        <taxon>Eukaryota</taxon>
        <taxon>Metazoa</taxon>
        <taxon>Ecdysozoa</taxon>
        <taxon>Nematoda</taxon>
        <taxon>Chromadorea</taxon>
        <taxon>Rhabditida</taxon>
        <taxon>Spirurina</taxon>
        <taxon>Spiruromorpha</taxon>
        <taxon>Filarioidea</taxon>
        <taxon>Onchocercidae</taxon>
        <taxon>Onchocerca</taxon>
    </lineage>
</organism>
<protein>
    <recommendedName>
        <fullName evidence="1">ATP-dependent DNA helicase</fullName>
        <ecNumber evidence="1">5.6.2.3</ecNumber>
    </recommendedName>
</protein>
<evidence type="ECO:0000259" key="2">
    <source>
        <dbReference type="Pfam" id="PF05970"/>
    </source>
</evidence>
<dbReference type="EC" id="5.6.2.3" evidence="1"/>
<dbReference type="GO" id="GO:0043139">
    <property type="term" value="F:5'-3' DNA helicase activity"/>
    <property type="evidence" value="ECO:0007669"/>
    <property type="project" value="UniProtKB-EC"/>
</dbReference>
<dbReference type="Proteomes" id="UP000271087">
    <property type="component" value="Unassembled WGS sequence"/>
</dbReference>
<dbReference type="Pfam" id="PF05970">
    <property type="entry name" value="PIF1"/>
    <property type="match status" value="1"/>
</dbReference>
<sequence>HSALKLPLSMPLKLPHAIFKKHLAIQQEESIESCKFIVWDECTMESKKLVEGLDRSLQGLRENTRPFGNALVALGGNFRQNYLQFLSRHQRTK</sequence>
<gene>
    <name evidence="3" type="ORF">NOO_LOCUS13752</name>
</gene>
<comment type="cofactor">
    <cofactor evidence="1">
        <name>Mg(2+)</name>
        <dbReference type="ChEBI" id="CHEBI:18420"/>
    </cofactor>
</comment>
<keyword evidence="4" id="KW-1185">Reference proteome</keyword>
<reference evidence="3 4" key="1">
    <citation type="submission" date="2018-08" db="EMBL/GenBank/DDBJ databases">
        <authorList>
            <person name="Laetsch R D."/>
            <person name="Stevens L."/>
            <person name="Kumar S."/>
            <person name="Blaxter L. M."/>
        </authorList>
    </citation>
    <scope>NUCLEOTIDE SEQUENCE [LARGE SCALE GENOMIC DNA]</scope>
</reference>
<evidence type="ECO:0000313" key="3">
    <source>
        <dbReference type="EMBL" id="VDN05152.1"/>
    </source>
</evidence>
<feature type="non-terminal residue" evidence="3">
    <location>
        <position position="1"/>
    </location>
</feature>
<dbReference type="GO" id="GO:0005524">
    <property type="term" value="F:ATP binding"/>
    <property type="evidence" value="ECO:0007669"/>
    <property type="project" value="UniProtKB-KW"/>
</dbReference>
<dbReference type="GO" id="GO:0000723">
    <property type="term" value="P:telomere maintenance"/>
    <property type="evidence" value="ECO:0007669"/>
    <property type="project" value="InterPro"/>
</dbReference>
<accession>A0A3P7NA54</accession>
<keyword evidence="1" id="KW-0067">ATP-binding</keyword>
<dbReference type="AlphaFoldDB" id="A0A3P7NA54"/>
<dbReference type="GO" id="GO:0016887">
    <property type="term" value="F:ATP hydrolysis activity"/>
    <property type="evidence" value="ECO:0007669"/>
    <property type="project" value="RHEA"/>
</dbReference>
<keyword evidence="1" id="KW-0378">Hydrolase</keyword>
<dbReference type="InterPro" id="IPR010285">
    <property type="entry name" value="DNA_helicase_pif1-like_DEAD"/>
</dbReference>
<dbReference type="EMBL" id="UYRW01018415">
    <property type="protein sequence ID" value="VDN05152.1"/>
    <property type="molecule type" value="Genomic_DNA"/>
</dbReference>
<keyword evidence="1" id="KW-0227">DNA damage</keyword>